<protein>
    <submittedName>
        <fullName evidence="1">Uncharacterized protein</fullName>
    </submittedName>
</protein>
<keyword evidence="2" id="KW-1185">Reference proteome</keyword>
<evidence type="ECO:0000313" key="1">
    <source>
        <dbReference type="EMBL" id="EXB66711.1"/>
    </source>
</evidence>
<dbReference type="Proteomes" id="UP000030645">
    <property type="component" value="Unassembled WGS sequence"/>
</dbReference>
<dbReference type="AlphaFoldDB" id="W9RBK9"/>
<evidence type="ECO:0000313" key="2">
    <source>
        <dbReference type="Proteomes" id="UP000030645"/>
    </source>
</evidence>
<dbReference type="EMBL" id="KE344551">
    <property type="protein sequence ID" value="EXB66711.1"/>
    <property type="molecule type" value="Genomic_DNA"/>
</dbReference>
<gene>
    <name evidence="1" type="ORF">L484_003626</name>
</gene>
<accession>W9RBK9</accession>
<organism evidence="1 2">
    <name type="scientific">Morus notabilis</name>
    <dbReference type="NCBI Taxonomy" id="981085"/>
    <lineage>
        <taxon>Eukaryota</taxon>
        <taxon>Viridiplantae</taxon>
        <taxon>Streptophyta</taxon>
        <taxon>Embryophyta</taxon>
        <taxon>Tracheophyta</taxon>
        <taxon>Spermatophyta</taxon>
        <taxon>Magnoliopsida</taxon>
        <taxon>eudicotyledons</taxon>
        <taxon>Gunneridae</taxon>
        <taxon>Pentapetalae</taxon>
        <taxon>rosids</taxon>
        <taxon>fabids</taxon>
        <taxon>Rosales</taxon>
        <taxon>Moraceae</taxon>
        <taxon>Moreae</taxon>
        <taxon>Morus</taxon>
    </lineage>
</organism>
<sequence length="140" mass="15649">MVTNGSGQWQLTKWAGLTDLGCAAADGSRGGRFRLVKGSRGRGMVDGLLHDDGWVVLAKTIMRAEWPWPFEIEKKARDLRSRPQDPGNRECILHRWLYLAAAEYHGLALRRRWHLKAEFFVGGGVSRLSSSPAKSCGCRI</sequence>
<name>W9RBK9_9ROSA</name>
<proteinExistence type="predicted"/>
<reference evidence="2" key="1">
    <citation type="submission" date="2013-01" db="EMBL/GenBank/DDBJ databases">
        <title>Draft Genome Sequence of a Mulberry Tree, Morus notabilis C.K. Schneid.</title>
        <authorList>
            <person name="He N."/>
            <person name="Zhao S."/>
        </authorList>
    </citation>
    <scope>NUCLEOTIDE SEQUENCE</scope>
</reference>